<protein>
    <submittedName>
        <fullName evidence="1">Uncharacterized protein</fullName>
    </submittedName>
</protein>
<evidence type="ECO:0000313" key="2">
    <source>
        <dbReference type="Proteomes" id="UP001446871"/>
    </source>
</evidence>
<dbReference type="EMBL" id="JAQQWM010000005">
    <property type="protein sequence ID" value="KAK8063127.1"/>
    <property type="molecule type" value="Genomic_DNA"/>
</dbReference>
<dbReference type="Proteomes" id="UP001446871">
    <property type="component" value="Unassembled WGS sequence"/>
</dbReference>
<proteinExistence type="predicted"/>
<reference evidence="1 2" key="1">
    <citation type="submission" date="2023-01" db="EMBL/GenBank/DDBJ databases">
        <title>Analysis of 21 Apiospora genomes using comparative genomics revels a genus with tremendous synthesis potential of carbohydrate active enzymes and secondary metabolites.</title>
        <authorList>
            <person name="Sorensen T."/>
        </authorList>
    </citation>
    <scope>NUCLEOTIDE SEQUENCE [LARGE SCALE GENOMIC DNA]</scope>
    <source>
        <strain evidence="1 2">CBS 83171</strain>
    </source>
</reference>
<organism evidence="1 2">
    <name type="scientific">Apiospora saccharicola</name>
    <dbReference type="NCBI Taxonomy" id="335842"/>
    <lineage>
        <taxon>Eukaryota</taxon>
        <taxon>Fungi</taxon>
        <taxon>Dikarya</taxon>
        <taxon>Ascomycota</taxon>
        <taxon>Pezizomycotina</taxon>
        <taxon>Sordariomycetes</taxon>
        <taxon>Xylariomycetidae</taxon>
        <taxon>Amphisphaeriales</taxon>
        <taxon>Apiosporaceae</taxon>
        <taxon>Apiospora</taxon>
    </lineage>
</organism>
<gene>
    <name evidence="1" type="ORF">PG996_007779</name>
</gene>
<keyword evidence="2" id="KW-1185">Reference proteome</keyword>
<evidence type="ECO:0000313" key="1">
    <source>
        <dbReference type="EMBL" id="KAK8063127.1"/>
    </source>
</evidence>
<comment type="caution">
    <text evidence="1">The sequence shown here is derived from an EMBL/GenBank/DDBJ whole genome shotgun (WGS) entry which is preliminary data.</text>
</comment>
<accession>A0ABR1UWT6</accession>
<name>A0ABR1UWT6_9PEZI</name>
<sequence length="814" mass="91376">MATSQDSLIIFDPVNKFGERRNSLISRLAAYLKASDSQPLKQFSEELISIASGQVEHVEQSLRNRGNCEMEAELFEPNAYPRSENPGAILAEAIVAGVAWCNPKSPSTKKIISLLIILKSINGSLFEEGLHVCFEPAIRSVATRLQFGGALSSDPKAKWAENQETLERFNDDVEDGERDALWKIIKAMQEFIKRFGFAGGGFTFGGPLLSTFKSCLFLSVPPRQPFVLLASHVGLVRSHGFAFQQQPTAGKHEIVREALKLAKGEWESEKGTSIARRMMIDTDVSTLGKYRFNYNEPGFIVFDALVTGIAWTNPTWTRIESLIDIMGNLKDMEEYPFVHFLDGDLYAADHTYSDYLVRSIRYDGQFPTDHQQRLSRLQGNTDGCVPSPIMTLEEAAKKLFQSKGMLKARLYARSLVENFAASDLFEMTIRQPVEDPKLRALCIKTSIACIKRDGCKDYSAFLQKWYYQPILQDLSESDELESGDLKRDAIKIKDAMQSFIESVNETWPNTMSNNVVRLVLFTQHPEGRMDEASCDFFRKFNYVAEFLYQPRASTEEEAAIKALRLAKGEDSLEKKRFIPKHDLVDPGHFIDALGKIDINNPVTTLVHAIAGGIVWMNPTLSGIEYLLKILAKLKDMQGQEFLDQLAKDLEIASASVTEDDNEEHKLEKSKSLFLARLYARSLIGVLDSESVGVVMGSAKQHPVEDPEMHALCIRTGASCIALEKSKGSTGFLQKWYSWCKVTGKFKKAEGIWELWQQALQGISQTADREDLKLDVLAIIEAMQSFSPSEWRGQSCIKKISHTIVTEVLLSIVFA</sequence>